<evidence type="ECO:0000313" key="3">
    <source>
        <dbReference type="Proteomes" id="UP000323733"/>
    </source>
</evidence>
<feature type="transmembrane region" description="Helical" evidence="1">
    <location>
        <begin position="70"/>
        <end position="92"/>
    </location>
</feature>
<feature type="transmembrane region" description="Helical" evidence="1">
    <location>
        <begin position="26"/>
        <end position="49"/>
    </location>
</feature>
<protein>
    <recommendedName>
        <fullName evidence="4">DUF4013 domain-containing protein</fullName>
    </recommendedName>
</protein>
<dbReference type="EMBL" id="FPAO01000004">
    <property type="protein sequence ID" value="SFT59249.1"/>
    <property type="molecule type" value="Genomic_DNA"/>
</dbReference>
<dbReference type="Proteomes" id="UP000323733">
    <property type="component" value="Unassembled WGS sequence"/>
</dbReference>
<organism evidence="2 3">
    <name type="scientific">Methanosarcina thermophila</name>
    <dbReference type="NCBI Taxonomy" id="2210"/>
    <lineage>
        <taxon>Archaea</taxon>
        <taxon>Methanobacteriati</taxon>
        <taxon>Methanobacteriota</taxon>
        <taxon>Stenosarchaea group</taxon>
        <taxon>Methanomicrobia</taxon>
        <taxon>Methanosarcinales</taxon>
        <taxon>Methanosarcinaceae</taxon>
        <taxon>Methanosarcina</taxon>
    </lineage>
</organism>
<feature type="transmembrane region" description="Helical" evidence="1">
    <location>
        <begin position="152"/>
        <end position="180"/>
    </location>
</feature>
<sequence>MGDYVENISFSDAFKYPFKKPKRLLYGLWLLIPILGWFIIFGYSVRLVNEFIEGRYEGPIKLNPMEDLKLGFVIFLKSIPFYILYIAIIVAVDSVNETLGYLVSFLLGFFVVQILMVNFFRKQTIGSFFEFQLLDIVRDNLGDYIIAMLKQYALTIVFLILSIILVGIPAMLFTSSIFIANLYGRLVEQRHNLALRTQSADPVTV</sequence>
<keyword evidence="1" id="KW-0812">Transmembrane</keyword>
<keyword evidence="3" id="KW-1185">Reference proteome</keyword>
<proteinExistence type="predicted"/>
<evidence type="ECO:0000313" key="2">
    <source>
        <dbReference type="EMBL" id="SFT59249.1"/>
    </source>
</evidence>
<dbReference type="RefSeq" id="WP_148704611.1">
    <property type="nucleotide sequence ID" value="NZ_FPAO01000004.1"/>
</dbReference>
<evidence type="ECO:0000256" key="1">
    <source>
        <dbReference type="SAM" id="Phobius"/>
    </source>
</evidence>
<keyword evidence="1" id="KW-0472">Membrane</keyword>
<feature type="transmembrane region" description="Helical" evidence="1">
    <location>
        <begin position="98"/>
        <end position="120"/>
    </location>
</feature>
<keyword evidence="1" id="KW-1133">Transmembrane helix</keyword>
<dbReference type="AlphaFoldDB" id="A0A1I6Z973"/>
<evidence type="ECO:0008006" key="4">
    <source>
        <dbReference type="Google" id="ProtNLM"/>
    </source>
</evidence>
<name>A0A1I6Z973_METTE</name>
<gene>
    <name evidence="2" type="ORF">SAMN02910340_01389</name>
</gene>
<dbReference type="GeneID" id="41601872"/>
<accession>A0A1I6Z973</accession>
<reference evidence="2 3" key="1">
    <citation type="submission" date="2016-10" db="EMBL/GenBank/DDBJ databases">
        <authorList>
            <person name="Varghese N."/>
            <person name="Submissions S."/>
        </authorList>
    </citation>
    <scope>NUCLEOTIDE SEQUENCE [LARGE SCALE GENOMIC DNA]</scope>
    <source>
        <strain evidence="2 3">DSM 11855</strain>
    </source>
</reference>